<evidence type="ECO:0000313" key="2">
    <source>
        <dbReference type="EMBL" id="GBN49470.1"/>
    </source>
</evidence>
<feature type="region of interest" description="Disordered" evidence="1">
    <location>
        <begin position="1"/>
        <end position="28"/>
    </location>
</feature>
<evidence type="ECO:0000256" key="1">
    <source>
        <dbReference type="SAM" id="MobiDB-lite"/>
    </source>
</evidence>
<accession>A0A4Y2PG60</accession>
<evidence type="ECO:0000313" key="3">
    <source>
        <dbReference type="Proteomes" id="UP000499080"/>
    </source>
</evidence>
<organism evidence="2 3">
    <name type="scientific">Araneus ventricosus</name>
    <name type="common">Orbweaver spider</name>
    <name type="synonym">Epeira ventricosa</name>
    <dbReference type="NCBI Taxonomy" id="182803"/>
    <lineage>
        <taxon>Eukaryota</taxon>
        <taxon>Metazoa</taxon>
        <taxon>Ecdysozoa</taxon>
        <taxon>Arthropoda</taxon>
        <taxon>Chelicerata</taxon>
        <taxon>Arachnida</taxon>
        <taxon>Araneae</taxon>
        <taxon>Araneomorphae</taxon>
        <taxon>Entelegynae</taxon>
        <taxon>Araneoidea</taxon>
        <taxon>Araneidae</taxon>
        <taxon>Araneus</taxon>
    </lineage>
</organism>
<comment type="caution">
    <text evidence="2">The sequence shown here is derived from an EMBL/GenBank/DDBJ whole genome shotgun (WGS) entry which is preliminary data.</text>
</comment>
<proteinExistence type="predicted"/>
<gene>
    <name evidence="2" type="ORF">AVEN_164244_1</name>
</gene>
<sequence length="28" mass="3178">MESGFEPGTIRPQSRDLTIRPLRPHQAS</sequence>
<dbReference type="Proteomes" id="UP000499080">
    <property type="component" value="Unassembled WGS sequence"/>
</dbReference>
<dbReference type="EMBL" id="BGPR01132623">
    <property type="protein sequence ID" value="GBN49470.1"/>
    <property type="molecule type" value="Genomic_DNA"/>
</dbReference>
<name>A0A4Y2PG60_ARAVE</name>
<keyword evidence="3" id="KW-1185">Reference proteome</keyword>
<protein>
    <submittedName>
        <fullName evidence="2">Uncharacterized protein</fullName>
    </submittedName>
</protein>
<feature type="non-terminal residue" evidence="2">
    <location>
        <position position="28"/>
    </location>
</feature>
<reference evidence="2 3" key="1">
    <citation type="journal article" date="2019" name="Sci. Rep.">
        <title>Orb-weaving spider Araneus ventricosus genome elucidates the spidroin gene catalogue.</title>
        <authorList>
            <person name="Kono N."/>
            <person name="Nakamura H."/>
            <person name="Ohtoshi R."/>
            <person name="Moran D.A.P."/>
            <person name="Shinohara A."/>
            <person name="Yoshida Y."/>
            <person name="Fujiwara M."/>
            <person name="Mori M."/>
            <person name="Tomita M."/>
            <person name="Arakawa K."/>
        </authorList>
    </citation>
    <scope>NUCLEOTIDE SEQUENCE [LARGE SCALE GENOMIC DNA]</scope>
</reference>
<dbReference type="AlphaFoldDB" id="A0A4Y2PG60"/>